<dbReference type="InterPro" id="IPR034164">
    <property type="entry name" value="Pepsin-like_dom"/>
</dbReference>
<evidence type="ECO:0000256" key="1">
    <source>
        <dbReference type="ARBA" id="ARBA00007447"/>
    </source>
</evidence>
<sequence length="418" mass="46123">MVNIHVFCSLFVAATLATTVATKLLSVPFLAVDRKNSGVTIWGRQRMGNTIGSFLENVDLAYLIDVSFGTPPQSFTLLLDTGSSTTWVPTKGCGRYCGYPSHTLNISDSSTFRPSQLVFNIRYGDGFSNGYYAKDTMSLNGVSIPNVHFGVSDFNDGELTMDGADGIMGIGKRQKYPVLLYMFWKLVYSINNSPFTGPDNLTVYNNPYGVIVPTVVTTMHRQKIIDKSIFSIYFHPVDHQDQEIDRINGEITFGGVDMKRVDGNITYMPLTTNTDFQDYWAANIDSISINGKNVSIDDGLSGLLDTGSTLVLLPEPVITGIFSIVRGTRRDYSGQYLVPCTSSDLPSVTLTMGGTDFTLEPKDYVITSGILENGSNFCYTYFQEAPPFVGAILGYGFLQQFVSVYDNEYKRLGLVKRS</sequence>
<evidence type="ECO:0000256" key="3">
    <source>
        <dbReference type="RuleBase" id="RU000454"/>
    </source>
</evidence>
<keyword evidence="2 3" id="KW-0064">Aspartyl protease</keyword>
<dbReference type="InterPro" id="IPR001969">
    <property type="entry name" value="Aspartic_peptidase_AS"/>
</dbReference>
<dbReference type="PANTHER" id="PTHR47966">
    <property type="entry name" value="BETA-SITE APP-CLEAVING ENZYME, ISOFORM A-RELATED"/>
    <property type="match status" value="1"/>
</dbReference>
<comment type="similarity">
    <text evidence="1 3">Belongs to the peptidase A1 family.</text>
</comment>
<dbReference type="Pfam" id="PF00026">
    <property type="entry name" value="Asp"/>
    <property type="match status" value="1"/>
</dbReference>
<dbReference type="InterPro" id="IPR021109">
    <property type="entry name" value="Peptidase_aspartic_dom_sf"/>
</dbReference>
<dbReference type="PANTHER" id="PTHR47966:SF51">
    <property type="entry name" value="BETA-SITE APP-CLEAVING ENZYME, ISOFORM A-RELATED"/>
    <property type="match status" value="1"/>
</dbReference>
<dbReference type="GO" id="GO:0008233">
    <property type="term" value="F:peptidase activity"/>
    <property type="evidence" value="ECO:0007669"/>
    <property type="project" value="UniProtKB-KW"/>
</dbReference>
<dbReference type="Proteomes" id="UP001448207">
    <property type="component" value="Unassembled WGS sequence"/>
</dbReference>
<keyword evidence="3" id="KW-0378">Hydrolase</keyword>
<dbReference type="GO" id="GO:0006508">
    <property type="term" value="P:proteolysis"/>
    <property type="evidence" value="ECO:0007669"/>
    <property type="project" value="UniProtKB-KW"/>
</dbReference>
<keyword evidence="3 6" id="KW-0645">Protease</keyword>
<dbReference type="InterPro" id="IPR001461">
    <property type="entry name" value="Aspartic_peptidase_A1"/>
</dbReference>
<dbReference type="PROSITE" id="PS51767">
    <property type="entry name" value="PEPTIDASE_A1"/>
    <property type="match status" value="1"/>
</dbReference>
<accession>A0ABR3BF34</accession>
<dbReference type="CDD" id="cd05471">
    <property type="entry name" value="pepsin_like"/>
    <property type="match status" value="1"/>
</dbReference>
<dbReference type="InterPro" id="IPR033121">
    <property type="entry name" value="PEPTIDASE_A1"/>
</dbReference>
<dbReference type="PROSITE" id="PS00141">
    <property type="entry name" value="ASP_PROTEASE"/>
    <property type="match status" value="2"/>
</dbReference>
<reference evidence="6 7" key="1">
    <citation type="submission" date="2024-04" db="EMBL/GenBank/DDBJ databases">
        <title>Symmetric and asymmetric DNA N6-adenine methylation regulates different biological responses in Mucorales.</title>
        <authorList>
            <consortium name="Lawrence Berkeley National Laboratory"/>
            <person name="Lax C."/>
            <person name="Mondo S.J."/>
            <person name="Osorio-Concepcion M."/>
            <person name="Muszewska A."/>
            <person name="Corrochano-Luque M."/>
            <person name="Gutierrez G."/>
            <person name="Riley R."/>
            <person name="Lipzen A."/>
            <person name="Guo J."/>
            <person name="Hundley H."/>
            <person name="Amirebrahimi M."/>
            <person name="Ng V."/>
            <person name="Lorenzo-Gutierrez D."/>
            <person name="Binder U."/>
            <person name="Yang J."/>
            <person name="Song Y."/>
            <person name="Canovas D."/>
            <person name="Navarro E."/>
            <person name="Freitag M."/>
            <person name="Gabaldon T."/>
            <person name="Grigoriev I.V."/>
            <person name="Corrochano L.M."/>
            <person name="Nicolas F.E."/>
            <person name="Garre V."/>
        </authorList>
    </citation>
    <scope>NUCLEOTIDE SEQUENCE [LARGE SCALE GENOMIC DNA]</scope>
    <source>
        <strain evidence="6 7">L51</strain>
    </source>
</reference>
<gene>
    <name evidence="6" type="ORF">J3Q64DRAFT_1817317</name>
</gene>
<evidence type="ECO:0000256" key="4">
    <source>
        <dbReference type="SAM" id="SignalP"/>
    </source>
</evidence>
<dbReference type="PRINTS" id="PR00792">
    <property type="entry name" value="PEPSIN"/>
</dbReference>
<protein>
    <submittedName>
        <fullName evidence="6">Secreted aspartyl protease</fullName>
    </submittedName>
</protein>
<evidence type="ECO:0000256" key="2">
    <source>
        <dbReference type="ARBA" id="ARBA00022750"/>
    </source>
</evidence>
<evidence type="ECO:0000313" key="6">
    <source>
        <dbReference type="EMBL" id="KAL0096947.1"/>
    </source>
</evidence>
<keyword evidence="4" id="KW-0732">Signal</keyword>
<evidence type="ECO:0000313" key="7">
    <source>
        <dbReference type="Proteomes" id="UP001448207"/>
    </source>
</evidence>
<name>A0ABR3BF34_PHYBL</name>
<feature type="domain" description="Peptidase A1" evidence="5">
    <location>
        <begin position="62"/>
        <end position="415"/>
    </location>
</feature>
<keyword evidence="7" id="KW-1185">Reference proteome</keyword>
<dbReference type="SUPFAM" id="SSF50630">
    <property type="entry name" value="Acid proteases"/>
    <property type="match status" value="1"/>
</dbReference>
<comment type="caution">
    <text evidence="6">The sequence shown here is derived from an EMBL/GenBank/DDBJ whole genome shotgun (WGS) entry which is preliminary data.</text>
</comment>
<feature type="signal peptide" evidence="4">
    <location>
        <begin position="1"/>
        <end position="17"/>
    </location>
</feature>
<organism evidence="6 7">
    <name type="scientific">Phycomyces blakesleeanus</name>
    <dbReference type="NCBI Taxonomy" id="4837"/>
    <lineage>
        <taxon>Eukaryota</taxon>
        <taxon>Fungi</taxon>
        <taxon>Fungi incertae sedis</taxon>
        <taxon>Mucoromycota</taxon>
        <taxon>Mucoromycotina</taxon>
        <taxon>Mucoromycetes</taxon>
        <taxon>Mucorales</taxon>
        <taxon>Phycomycetaceae</taxon>
        <taxon>Phycomyces</taxon>
    </lineage>
</organism>
<evidence type="ECO:0000259" key="5">
    <source>
        <dbReference type="PROSITE" id="PS51767"/>
    </source>
</evidence>
<feature type="chain" id="PRO_5045719317" evidence="4">
    <location>
        <begin position="18"/>
        <end position="418"/>
    </location>
</feature>
<dbReference type="EMBL" id="JBCLYO010000001">
    <property type="protein sequence ID" value="KAL0096947.1"/>
    <property type="molecule type" value="Genomic_DNA"/>
</dbReference>
<dbReference type="Gene3D" id="2.40.70.10">
    <property type="entry name" value="Acid Proteases"/>
    <property type="match status" value="2"/>
</dbReference>
<proteinExistence type="inferred from homology"/>